<dbReference type="CDD" id="cd01400">
    <property type="entry name" value="6PGL"/>
    <property type="match status" value="1"/>
</dbReference>
<dbReference type="InterPro" id="IPR005900">
    <property type="entry name" value="6-phosphogluconolactonase_DevB"/>
</dbReference>
<comment type="catalytic activity">
    <reaction evidence="1 7">
        <text>6-phospho-D-glucono-1,5-lactone + H2O = 6-phospho-D-gluconate + H(+)</text>
        <dbReference type="Rhea" id="RHEA:12556"/>
        <dbReference type="ChEBI" id="CHEBI:15377"/>
        <dbReference type="ChEBI" id="CHEBI:15378"/>
        <dbReference type="ChEBI" id="CHEBI:57955"/>
        <dbReference type="ChEBI" id="CHEBI:58759"/>
        <dbReference type="EC" id="3.1.1.31"/>
    </reaction>
</comment>
<dbReference type="InterPro" id="IPR039104">
    <property type="entry name" value="6PGL"/>
</dbReference>
<comment type="pathway">
    <text evidence="3 7">Carbohydrate degradation; pentose phosphate pathway; D-ribulose 5-phosphate from D-glucose 6-phosphate (oxidative stage): step 2/3.</text>
</comment>
<comment type="similarity">
    <text evidence="4 7">Belongs to the glucosamine/galactosamine-6-phosphate isomerase family. 6-phosphogluconolactonase subfamily.</text>
</comment>
<dbReference type="InterPro" id="IPR006148">
    <property type="entry name" value="Glc/Gal-6P_isomerase"/>
</dbReference>
<keyword evidence="10" id="KW-1185">Reference proteome</keyword>
<evidence type="ECO:0000313" key="9">
    <source>
        <dbReference type="EMBL" id="GAA4322081.1"/>
    </source>
</evidence>
<name>A0ABP8GDI2_9SPHI</name>
<feature type="domain" description="Glucosamine/galactosamine-6-phosphate isomerase" evidence="8">
    <location>
        <begin position="7"/>
        <end position="228"/>
    </location>
</feature>
<evidence type="ECO:0000256" key="7">
    <source>
        <dbReference type="RuleBase" id="RU365095"/>
    </source>
</evidence>
<dbReference type="InterPro" id="IPR037171">
    <property type="entry name" value="NagB/RpiA_transferase-like"/>
</dbReference>
<dbReference type="SUPFAM" id="SSF100950">
    <property type="entry name" value="NagB/RpiA/CoA transferase-like"/>
    <property type="match status" value="1"/>
</dbReference>
<evidence type="ECO:0000256" key="1">
    <source>
        <dbReference type="ARBA" id="ARBA00000832"/>
    </source>
</evidence>
<dbReference type="Proteomes" id="UP001500582">
    <property type="component" value="Unassembled WGS sequence"/>
</dbReference>
<dbReference type="Pfam" id="PF01182">
    <property type="entry name" value="Glucosamine_iso"/>
    <property type="match status" value="1"/>
</dbReference>
<proteinExistence type="inferred from homology"/>
<evidence type="ECO:0000256" key="5">
    <source>
        <dbReference type="ARBA" id="ARBA00013198"/>
    </source>
</evidence>
<evidence type="ECO:0000256" key="4">
    <source>
        <dbReference type="ARBA" id="ARBA00010662"/>
    </source>
</evidence>
<evidence type="ECO:0000259" key="8">
    <source>
        <dbReference type="Pfam" id="PF01182"/>
    </source>
</evidence>
<keyword evidence="7" id="KW-0378">Hydrolase</keyword>
<protein>
    <recommendedName>
        <fullName evidence="6 7">6-phosphogluconolactonase</fullName>
        <shortName evidence="7">6PGL</shortName>
        <ecNumber evidence="5 7">3.1.1.31</ecNumber>
    </recommendedName>
</protein>
<gene>
    <name evidence="7 9" type="primary">pgl</name>
    <name evidence="9" type="ORF">GCM10023149_22180</name>
</gene>
<dbReference type="PANTHER" id="PTHR11054">
    <property type="entry name" value="6-PHOSPHOGLUCONOLACTONASE"/>
    <property type="match status" value="1"/>
</dbReference>
<accession>A0ABP8GDI2</accession>
<evidence type="ECO:0000313" key="10">
    <source>
        <dbReference type="Proteomes" id="UP001500582"/>
    </source>
</evidence>
<dbReference type="Gene3D" id="3.40.50.1360">
    <property type="match status" value="1"/>
</dbReference>
<comment type="caution">
    <text evidence="9">The sequence shown here is derived from an EMBL/GenBank/DDBJ whole genome shotgun (WGS) entry which is preliminary data.</text>
</comment>
<evidence type="ECO:0000256" key="3">
    <source>
        <dbReference type="ARBA" id="ARBA00004961"/>
    </source>
</evidence>
<reference evidence="10" key="1">
    <citation type="journal article" date="2019" name="Int. J. Syst. Evol. Microbiol.">
        <title>The Global Catalogue of Microorganisms (GCM) 10K type strain sequencing project: providing services to taxonomists for standard genome sequencing and annotation.</title>
        <authorList>
            <consortium name="The Broad Institute Genomics Platform"/>
            <consortium name="The Broad Institute Genome Sequencing Center for Infectious Disease"/>
            <person name="Wu L."/>
            <person name="Ma J."/>
        </authorList>
    </citation>
    <scope>NUCLEOTIDE SEQUENCE [LARGE SCALE GENOMIC DNA]</scope>
    <source>
        <strain evidence="10">JCM 17705</strain>
    </source>
</reference>
<dbReference type="EC" id="3.1.1.31" evidence="5 7"/>
<organism evidence="9 10">
    <name type="scientific">Mucilaginibacter gynuensis</name>
    <dbReference type="NCBI Taxonomy" id="1302236"/>
    <lineage>
        <taxon>Bacteria</taxon>
        <taxon>Pseudomonadati</taxon>
        <taxon>Bacteroidota</taxon>
        <taxon>Sphingobacteriia</taxon>
        <taxon>Sphingobacteriales</taxon>
        <taxon>Sphingobacteriaceae</taxon>
        <taxon>Mucilaginibacter</taxon>
    </lineage>
</organism>
<evidence type="ECO:0000256" key="2">
    <source>
        <dbReference type="ARBA" id="ARBA00002681"/>
    </source>
</evidence>
<dbReference type="RefSeq" id="WP_345211135.1">
    <property type="nucleotide sequence ID" value="NZ_BAABFT010000005.1"/>
</dbReference>
<dbReference type="EMBL" id="BAABFT010000005">
    <property type="protein sequence ID" value="GAA4322081.1"/>
    <property type="molecule type" value="Genomic_DNA"/>
</dbReference>
<sequence length="241" mass="26918">MISILKDKHEISVAAADIFVKAAKAAIQEKDSFTVALTGGSSPAELYALLAASPYKEQVDWEKVYIFWGDERWVPLDDERSNARMAAETLLDHVPIPKTQIHPMWADVEDPEKFAQYYEQLLRRILGPSASFDLILLGMGDDGHTASLFPGKPVLYEKDKWVTTYYLTEQSMVRITLTAPLINQAKKIVFVLFGAGKAPALYEVLEGERNFEKYPSQLIQPAVGEAIWLVDEAAAAKLSNK</sequence>
<dbReference type="NCBIfam" id="TIGR01198">
    <property type="entry name" value="pgl"/>
    <property type="match status" value="1"/>
</dbReference>
<comment type="function">
    <text evidence="2 7">Hydrolysis of 6-phosphogluconolactone to 6-phosphogluconate.</text>
</comment>
<dbReference type="PANTHER" id="PTHR11054:SF0">
    <property type="entry name" value="6-PHOSPHOGLUCONOLACTONASE"/>
    <property type="match status" value="1"/>
</dbReference>
<evidence type="ECO:0000256" key="6">
    <source>
        <dbReference type="ARBA" id="ARBA00020337"/>
    </source>
</evidence>